<evidence type="ECO:0000256" key="1">
    <source>
        <dbReference type="ARBA" id="ARBA00022801"/>
    </source>
</evidence>
<gene>
    <name evidence="4" type="ORF">EOD42_00505</name>
</gene>
<dbReference type="CDD" id="cd05666">
    <property type="entry name" value="M20_Acy1-like"/>
    <property type="match status" value="1"/>
</dbReference>
<organism evidence="4 5">
    <name type="scientific">Rhodovarius crocodyli</name>
    <dbReference type="NCBI Taxonomy" id="1979269"/>
    <lineage>
        <taxon>Bacteria</taxon>
        <taxon>Pseudomonadati</taxon>
        <taxon>Pseudomonadota</taxon>
        <taxon>Alphaproteobacteria</taxon>
        <taxon>Acetobacterales</taxon>
        <taxon>Roseomonadaceae</taxon>
        <taxon>Rhodovarius</taxon>
    </lineage>
</organism>
<evidence type="ECO:0000256" key="2">
    <source>
        <dbReference type="PIRSR" id="PIRSR005962-1"/>
    </source>
</evidence>
<dbReference type="InterPro" id="IPR017439">
    <property type="entry name" value="Amidohydrolase"/>
</dbReference>
<dbReference type="InterPro" id="IPR011650">
    <property type="entry name" value="Peptidase_M20_dimer"/>
</dbReference>
<dbReference type="FunFam" id="3.30.70.360:FF:000001">
    <property type="entry name" value="N-acetyldiaminopimelate deacetylase"/>
    <property type="match status" value="1"/>
</dbReference>
<sequence>MTDDTKARLDALHPELVAIRRDIHAHPEMGMEEVRTSALVAEKLRGWGLEVTEGVGKYGVVATLKGRNPGQRAIGLRADMDALSITEATGLPHASTNPGVMHACGHDGHTTMLLGAAKMLKDDPDFGGTVHFIFQPAEEGRGGAKAMIEDGLFERFPVDAVYGLHNKPNRALGTFAIQPGPAMAAGDRWTVTFRGTGGHGGSTPHLATDVTVVTAQFILAVQTIISRNVAAIDSAVISVGAIHGGSMASTNVMPAEMVIGGTARSFTEEVRDIMETRMRELAAGIAAVNGCTAEVEYLRRGTAVVNHAEQTAIAAKAAADVVGEAQVNPNAGPVTGGEDFSLMLKARPGSFMFMGIGAGGASSEGLHTPTYDFNDDAIPLGVSYWLSLVRQELGPVEG</sequence>
<dbReference type="PANTHER" id="PTHR11014">
    <property type="entry name" value="PEPTIDASE M20 FAMILY MEMBER"/>
    <property type="match status" value="1"/>
</dbReference>
<dbReference type="InterPro" id="IPR036264">
    <property type="entry name" value="Bact_exopeptidase_dim_dom"/>
</dbReference>
<keyword evidence="2" id="KW-0479">Metal-binding</keyword>
<dbReference type="Pfam" id="PF07687">
    <property type="entry name" value="M20_dimer"/>
    <property type="match status" value="1"/>
</dbReference>
<keyword evidence="1 4" id="KW-0378">Hydrolase</keyword>
<keyword evidence="2" id="KW-0464">Manganese</keyword>
<dbReference type="Pfam" id="PF01546">
    <property type="entry name" value="Peptidase_M20"/>
    <property type="match status" value="1"/>
</dbReference>
<dbReference type="Proteomes" id="UP000282957">
    <property type="component" value="Unassembled WGS sequence"/>
</dbReference>
<comment type="caution">
    <text evidence="4">The sequence shown here is derived from an EMBL/GenBank/DDBJ whole genome shotgun (WGS) entry which is preliminary data.</text>
</comment>
<accession>A0A437MLW8</accession>
<keyword evidence="5" id="KW-1185">Reference proteome</keyword>
<name>A0A437MLW8_9PROT</name>
<evidence type="ECO:0000313" key="4">
    <source>
        <dbReference type="EMBL" id="RVT98631.1"/>
    </source>
</evidence>
<protein>
    <submittedName>
        <fullName evidence="4">Amidohydrolase</fullName>
    </submittedName>
</protein>
<dbReference type="OrthoDB" id="9777385at2"/>
<dbReference type="InterPro" id="IPR002933">
    <property type="entry name" value="Peptidase_M20"/>
</dbReference>
<dbReference type="RefSeq" id="WP_127785103.1">
    <property type="nucleotide sequence ID" value="NZ_SACL01000001.1"/>
</dbReference>
<comment type="cofactor">
    <cofactor evidence="2">
        <name>Mn(2+)</name>
        <dbReference type="ChEBI" id="CHEBI:29035"/>
    </cofactor>
    <text evidence="2">The Mn(2+) ion enhances activity.</text>
</comment>
<feature type="binding site" evidence="2">
    <location>
        <position position="367"/>
    </location>
    <ligand>
        <name>Mn(2+)</name>
        <dbReference type="ChEBI" id="CHEBI:29035"/>
        <label>2</label>
    </ligand>
</feature>
<dbReference type="SUPFAM" id="SSF53187">
    <property type="entry name" value="Zn-dependent exopeptidases"/>
    <property type="match status" value="1"/>
</dbReference>
<dbReference type="PANTHER" id="PTHR11014:SF63">
    <property type="entry name" value="METALLOPEPTIDASE, PUTATIVE (AFU_ORTHOLOGUE AFUA_6G09600)-RELATED"/>
    <property type="match status" value="1"/>
</dbReference>
<dbReference type="PIRSF" id="PIRSF005962">
    <property type="entry name" value="Pept_M20D_amidohydro"/>
    <property type="match status" value="1"/>
</dbReference>
<feature type="domain" description="Peptidase M20 dimerisation" evidence="3">
    <location>
        <begin position="189"/>
        <end position="282"/>
    </location>
</feature>
<proteinExistence type="predicted"/>
<feature type="binding site" evidence="2">
    <location>
        <position position="106"/>
    </location>
    <ligand>
        <name>Mn(2+)</name>
        <dbReference type="ChEBI" id="CHEBI:29035"/>
        <label>2</label>
    </ligand>
</feature>
<reference evidence="4 5" key="1">
    <citation type="submission" date="2019-01" db="EMBL/GenBank/DDBJ databases">
        <authorList>
            <person name="Chen W.-M."/>
        </authorList>
    </citation>
    <scope>NUCLEOTIDE SEQUENCE [LARGE SCALE GENOMIC DNA]</scope>
    <source>
        <strain evidence="4 5">CCP-6</strain>
    </source>
</reference>
<evidence type="ECO:0000313" key="5">
    <source>
        <dbReference type="Proteomes" id="UP000282957"/>
    </source>
</evidence>
<dbReference type="GO" id="GO:0019877">
    <property type="term" value="P:diaminopimelate biosynthetic process"/>
    <property type="evidence" value="ECO:0007669"/>
    <property type="project" value="UniProtKB-ARBA"/>
</dbReference>
<dbReference type="NCBIfam" id="TIGR01891">
    <property type="entry name" value="amidohydrolases"/>
    <property type="match status" value="1"/>
</dbReference>
<feature type="binding site" evidence="2">
    <location>
        <position position="165"/>
    </location>
    <ligand>
        <name>Mn(2+)</name>
        <dbReference type="ChEBI" id="CHEBI:29035"/>
        <label>2</label>
    </ligand>
</feature>
<dbReference type="AlphaFoldDB" id="A0A437MLW8"/>
<dbReference type="GO" id="GO:0046872">
    <property type="term" value="F:metal ion binding"/>
    <property type="evidence" value="ECO:0007669"/>
    <property type="project" value="UniProtKB-KW"/>
</dbReference>
<dbReference type="EMBL" id="SACL01000001">
    <property type="protein sequence ID" value="RVT98631.1"/>
    <property type="molecule type" value="Genomic_DNA"/>
</dbReference>
<dbReference type="Gene3D" id="3.40.630.10">
    <property type="entry name" value="Zn peptidases"/>
    <property type="match status" value="1"/>
</dbReference>
<evidence type="ECO:0000259" key="3">
    <source>
        <dbReference type="Pfam" id="PF07687"/>
    </source>
</evidence>
<feature type="binding site" evidence="2">
    <location>
        <position position="104"/>
    </location>
    <ligand>
        <name>Mn(2+)</name>
        <dbReference type="ChEBI" id="CHEBI:29035"/>
        <label>2</label>
    </ligand>
</feature>
<dbReference type="SUPFAM" id="SSF55031">
    <property type="entry name" value="Bacterial exopeptidase dimerisation domain"/>
    <property type="match status" value="1"/>
</dbReference>
<dbReference type="GO" id="GO:0050118">
    <property type="term" value="F:N-acetyldiaminopimelate deacetylase activity"/>
    <property type="evidence" value="ECO:0007669"/>
    <property type="project" value="UniProtKB-ARBA"/>
</dbReference>
<feature type="binding site" evidence="2">
    <location>
        <position position="139"/>
    </location>
    <ligand>
        <name>Mn(2+)</name>
        <dbReference type="ChEBI" id="CHEBI:29035"/>
        <label>2</label>
    </ligand>
</feature>
<dbReference type="Gene3D" id="3.30.70.360">
    <property type="match status" value="1"/>
</dbReference>